<gene>
    <name evidence="12" type="ORF">ABFY20_06880</name>
</gene>
<name>A0AB39BKG8_9MICO</name>
<dbReference type="PROSITE" id="PS51192">
    <property type="entry name" value="HELICASE_ATP_BIND_1"/>
    <property type="match status" value="1"/>
</dbReference>
<evidence type="ECO:0000256" key="4">
    <source>
        <dbReference type="ARBA" id="ARBA00022806"/>
    </source>
</evidence>
<dbReference type="AlphaFoldDB" id="A0AB39BKG8"/>
<evidence type="ECO:0000256" key="9">
    <source>
        <dbReference type="SAM" id="MobiDB-lite"/>
    </source>
</evidence>
<dbReference type="GO" id="GO:0006281">
    <property type="term" value="P:DNA repair"/>
    <property type="evidence" value="ECO:0007669"/>
    <property type="project" value="UniProtKB-KW"/>
</dbReference>
<keyword evidence="5" id="KW-0067">ATP-binding</keyword>
<feature type="domain" description="Helicase ATP-binding" evidence="10">
    <location>
        <begin position="316"/>
        <end position="481"/>
    </location>
</feature>
<evidence type="ECO:0000256" key="7">
    <source>
        <dbReference type="ARBA" id="ARBA00023204"/>
    </source>
</evidence>
<dbReference type="EMBL" id="CP162511">
    <property type="protein sequence ID" value="XDI06821.1"/>
    <property type="molecule type" value="Genomic_DNA"/>
</dbReference>
<dbReference type="Pfam" id="PF00270">
    <property type="entry name" value="DEAD"/>
    <property type="match status" value="1"/>
</dbReference>
<dbReference type="CDD" id="cd17992">
    <property type="entry name" value="DEXHc_RecG"/>
    <property type="match status" value="1"/>
</dbReference>
<dbReference type="GO" id="GO:0003678">
    <property type="term" value="F:DNA helicase activity"/>
    <property type="evidence" value="ECO:0007669"/>
    <property type="project" value="TreeGrafter"/>
</dbReference>
<dbReference type="Gene3D" id="2.40.50.140">
    <property type="entry name" value="Nucleic acid-binding proteins"/>
    <property type="match status" value="1"/>
</dbReference>
<dbReference type="InterPro" id="IPR001650">
    <property type="entry name" value="Helicase_C-like"/>
</dbReference>
<reference evidence="12" key="1">
    <citation type="submission" date="2024-05" db="EMBL/GenBank/DDBJ databases">
        <title>Herbiconiux sp. A18JL235.</title>
        <authorList>
            <person name="Zhang G."/>
        </authorList>
    </citation>
    <scope>NUCLEOTIDE SEQUENCE</scope>
    <source>
        <strain evidence="12">A18JL235</strain>
    </source>
</reference>
<evidence type="ECO:0000256" key="6">
    <source>
        <dbReference type="ARBA" id="ARBA00023125"/>
    </source>
</evidence>
<feature type="compositionally biased region" description="Low complexity" evidence="9">
    <location>
        <begin position="547"/>
        <end position="559"/>
    </location>
</feature>
<dbReference type="InterPro" id="IPR033454">
    <property type="entry name" value="RecG_wedge"/>
</dbReference>
<dbReference type="PROSITE" id="PS51194">
    <property type="entry name" value="HELICASE_CTER"/>
    <property type="match status" value="1"/>
</dbReference>
<feature type="region of interest" description="Disordered" evidence="9">
    <location>
        <begin position="530"/>
        <end position="559"/>
    </location>
</feature>
<proteinExistence type="predicted"/>
<keyword evidence="7" id="KW-0234">DNA repair</keyword>
<feature type="domain" description="Helicase C-terminal" evidence="11">
    <location>
        <begin position="507"/>
        <end position="693"/>
    </location>
</feature>
<evidence type="ECO:0000256" key="2">
    <source>
        <dbReference type="ARBA" id="ARBA00022763"/>
    </source>
</evidence>
<dbReference type="Pfam" id="PF19833">
    <property type="entry name" value="RecG_dom3_C"/>
    <property type="match status" value="1"/>
</dbReference>
<dbReference type="Pfam" id="PF00271">
    <property type="entry name" value="Helicase_C"/>
    <property type="match status" value="1"/>
</dbReference>
<dbReference type="Gene3D" id="3.40.50.300">
    <property type="entry name" value="P-loop containing nucleotide triphosphate hydrolases"/>
    <property type="match status" value="2"/>
</dbReference>
<dbReference type="InterPro" id="IPR045562">
    <property type="entry name" value="RecG_dom3_C"/>
</dbReference>
<dbReference type="GO" id="GO:0003677">
    <property type="term" value="F:DNA binding"/>
    <property type="evidence" value="ECO:0007669"/>
    <property type="project" value="UniProtKB-KW"/>
</dbReference>
<accession>A0AB39BKG8</accession>
<keyword evidence="1" id="KW-0547">Nucleotide-binding</keyword>
<evidence type="ECO:0000313" key="12">
    <source>
        <dbReference type="EMBL" id="XDI06821.1"/>
    </source>
</evidence>
<protein>
    <recommendedName>
        <fullName evidence="8">Probable DNA 3'-5' helicase RecG</fullName>
    </recommendedName>
</protein>
<dbReference type="SMART" id="SM00487">
    <property type="entry name" value="DEXDc"/>
    <property type="match status" value="1"/>
</dbReference>
<keyword evidence="3" id="KW-0378">Hydrolase</keyword>
<evidence type="ECO:0000259" key="11">
    <source>
        <dbReference type="PROSITE" id="PS51194"/>
    </source>
</evidence>
<dbReference type="SMART" id="SM00490">
    <property type="entry name" value="HELICc"/>
    <property type="match status" value="1"/>
</dbReference>
<evidence type="ECO:0000256" key="8">
    <source>
        <dbReference type="ARBA" id="ARBA00049819"/>
    </source>
</evidence>
<dbReference type="InterPro" id="IPR027417">
    <property type="entry name" value="P-loop_NTPase"/>
</dbReference>
<sequence length="766" mass="81669">MTGPARTPSGGSTAGSTSGHAAAGLTLDSKLNGLLGGRTAGAFEKAFGIATAGDLLSHYPRRYARRGELTAISKLPLDENVTIVAEVRDVKERQMRARRGSLTEVSISDGEGIITLTFFNQAWRARELRPGVRGIFAGKVSNYRGALQLAHPNYELFDEFGGASGSGLADPSALDDAEARRWAEMPIPIYPATSTLQSWQIANSVALVLDALHGAVPDPVPAELRAEQGILPLGRAYEQIHRPEKDGEWMRARDTLRFHEAFVLQSALVSQRRAAHAVKTAPRVPKPGGYLERFDAALPFRLTSDQQLVGSEIARDLAGDIPMMRLLQGEVGSGKTLVAVRAMLAVADSGGQSALLAPTEVLASQHLRSIVKVLGPDLAAELMPTLHTGQLSTAERKKALLRMVSGQAKLVVGTHALLSEKVQFYDLGLVVVDEQHRFGVEQRDTLRQKGATPPHVLVMTATPIPRTVAMTVFGDLDVSTISELPAGRQGIESFSVPLAEKPGWGPRIWQRVAEELAQGRQAFVVCPAIDPADPVEPADPAERGEGDATAAAAGDADGATAPAKANVVDTLAQLKAMPLLAGRRIEALHGRMASDEKDSVMRAFAAGEIDVLVATTVIEVGVDVPNASTMVVLDADRFGVSQLHQLRGRVGRGGVPGLCLLVSHAEAESVARQRVDAVAATLDGFELAEVDLELRREGDVLGSTQSGGRSSLRLLRVVKDADLIQEARAAAFAVVGDDPGLDEHPALRDALERRLRESERSFLAKT</sequence>
<dbReference type="CDD" id="cd04488">
    <property type="entry name" value="RecG_wedge_OBF"/>
    <property type="match status" value="1"/>
</dbReference>
<evidence type="ECO:0000256" key="3">
    <source>
        <dbReference type="ARBA" id="ARBA00022801"/>
    </source>
</evidence>
<evidence type="ECO:0000256" key="5">
    <source>
        <dbReference type="ARBA" id="ARBA00022840"/>
    </source>
</evidence>
<dbReference type="InterPro" id="IPR047112">
    <property type="entry name" value="RecG/Mfd"/>
</dbReference>
<dbReference type="InterPro" id="IPR011545">
    <property type="entry name" value="DEAD/DEAH_box_helicase_dom"/>
</dbReference>
<dbReference type="Pfam" id="PF17191">
    <property type="entry name" value="RecG_wedge"/>
    <property type="match status" value="1"/>
</dbReference>
<keyword evidence="2" id="KW-0227">DNA damage</keyword>
<dbReference type="RefSeq" id="WP_368499199.1">
    <property type="nucleotide sequence ID" value="NZ_CP162511.1"/>
</dbReference>
<keyword evidence="4 12" id="KW-0347">Helicase</keyword>
<organism evidence="12">
    <name type="scientific">Herbiconiux sp. A18JL235</name>
    <dbReference type="NCBI Taxonomy" id="3152363"/>
    <lineage>
        <taxon>Bacteria</taxon>
        <taxon>Bacillati</taxon>
        <taxon>Actinomycetota</taxon>
        <taxon>Actinomycetes</taxon>
        <taxon>Micrococcales</taxon>
        <taxon>Microbacteriaceae</taxon>
        <taxon>Herbiconiux</taxon>
    </lineage>
</organism>
<dbReference type="PANTHER" id="PTHR47964">
    <property type="entry name" value="ATP-DEPENDENT DNA HELICASE HOMOLOG RECG, CHLOROPLASTIC"/>
    <property type="match status" value="1"/>
</dbReference>
<dbReference type="SUPFAM" id="SSF50249">
    <property type="entry name" value="Nucleic acid-binding proteins"/>
    <property type="match status" value="1"/>
</dbReference>
<dbReference type="GO" id="GO:0016787">
    <property type="term" value="F:hydrolase activity"/>
    <property type="evidence" value="ECO:0007669"/>
    <property type="project" value="UniProtKB-KW"/>
</dbReference>
<dbReference type="GO" id="GO:0005524">
    <property type="term" value="F:ATP binding"/>
    <property type="evidence" value="ECO:0007669"/>
    <property type="project" value="UniProtKB-KW"/>
</dbReference>
<dbReference type="PANTHER" id="PTHR47964:SF1">
    <property type="entry name" value="ATP-DEPENDENT DNA HELICASE HOMOLOG RECG, CHLOROPLASTIC"/>
    <property type="match status" value="1"/>
</dbReference>
<dbReference type="InterPro" id="IPR014001">
    <property type="entry name" value="Helicase_ATP-bd"/>
</dbReference>
<evidence type="ECO:0000256" key="1">
    <source>
        <dbReference type="ARBA" id="ARBA00022741"/>
    </source>
</evidence>
<dbReference type="InterPro" id="IPR012340">
    <property type="entry name" value="NA-bd_OB-fold"/>
</dbReference>
<keyword evidence="6" id="KW-0238">DNA-binding</keyword>
<dbReference type="SUPFAM" id="SSF52540">
    <property type="entry name" value="P-loop containing nucleoside triphosphate hydrolases"/>
    <property type="match status" value="2"/>
</dbReference>
<evidence type="ECO:0000259" key="10">
    <source>
        <dbReference type="PROSITE" id="PS51192"/>
    </source>
</evidence>